<dbReference type="CDD" id="cd00014">
    <property type="entry name" value="CH_SF"/>
    <property type="match status" value="1"/>
</dbReference>
<accession>A0AAV9ZTZ5</accession>
<dbReference type="Pfam" id="PF00169">
    <property type="entry name" value="PH"/>
    <property type="match status" value="1"/>
</dbReference>
<keyword evidence="6" id="KW-1185">Reference proteome</keyword>
<feature type="region of interest" description="Disordered" evidence="1">
    <location>
        <begin position="134"/>
        <end position="179"/>
    </location>
</feature>
<dbReference type="Gene3D" id="1.10.510.10">
    <property type="entry name" value="Transferase(Phosphotransferase) domain 1"/>
    <property type="match status" value="1"/>
</dbReference>
<dbReference type="Pfam" id="PF00307">
    <property type="entry name" value="CH"/>
    <property type="match status" value="1"/>
</dbReference>
<evidence type="ECO:0000256" key="1">
    <source>
        <dbReference type="SAM" id="MobiDB-lite"/>
    </source>
</evidence>
<evidence type="ECO:0000313" key="5">
    <source>
        <dbReference type="EMBL" id="KAK6992257.1"/>
    </source>
</evidence>
<dbReference type="Gene3D" id="2.30.29.30">
    <property type="entry name" value="Pleckstrin-homology domain (PH domain)/Phosphotyrosine-binding domain (PTB)"/>
    <property type="match status" value="1"/>
</dbReference>
<evidence type="ECO:0000259" key="4">
    <source>
        <dbReference type="PROSITE" id="PS50021"/>
    </source>
</evidence>
<gene>
    <name evidence="5" type="ORF">R3P38DRAFT_3088627</name>
</gene>
<dbReference type="InterPro" id="IPR001245">
    <property type="entry name" value="Ser-Thr/Tyr_kinase_cat_dom"/>
</dbReference>
<feature type="domain" description="PH" evidence="2">
    <location>
        <begin position="8"/>
        <end position="111"/>
    </location>
</feature>
<dbReference type="SUPFAM" id="SSF47576">
    <property type="entry name" value="Calponin-homology domain, CH-domain"/>
    <property type="match status" value="1"/>
</dbReference>
<reference evidence="5 6" key="1">
    <citation type="journal article" date="2024" name="J Genomics">
        <title>Draft genome sequencing and assembly of Favolaschia claudopus CIRM-BRFM 2984 isolated from oak limbs.</title>
        <authorList>
            <person name="Navarro D."/>
            <person name="Drula E."/>
            <person name="Chaduli D."/>
            <person name="Cazenave R."/>
            <person name="Ahrendt S."/>
            <person name="Wang J."/>
            <person name="Lipzen A."/>
            <person name="Daum C."/>
            <person name="Barry K."/>
            <person name="Grigoriev I.V."/>
            <person name="Favel A."/>
            <person name="Rosso M.N."/>
            <person name="Martin F."/>
        </authorList>
    </citation>
    <scope>NUCLEOTIDE SEQUENCE [LARGE SCALE GENOMIC DNA]</scope>
    <source>
        <strain evidence="5 6">CIRM-BRFM 2984</strain>
    </source>
</reference>
<protein>
    <recommendedName>
        <fullName evidence="7">Non-specific serine/threonine protein kinase</fullName>
    </recommendedName>
</protein>
<dbReference type="InterPro" id="IPR011009">
    <property type="entry name" value="Kinase-like_dom_sf"/>
</dbReference>
<feature type="compositionally biased region" description="Polar residues" evidence="1">
    <location>
        <begin position="903"/>
        <end position="913"/>
    </location>
</feature>
<dbReference type="PRINTS" id="PR00888">
    <property type="entry name" value="SM22CALPONIN"/>
</dbReference>
<dbReference type="InterPro" id="IPR051681">
    <property type="entry name" value="Ser/Thr_Kinases-Pseudokinases"/>
</dbReference>
<comment type="caution">
    <text evidence="5">The sequence shown here is derived from an EMBL/GenBank/DDBJ whole genome shotgun (WGS) entry which is preliminary data.</text>
</comment>
<dbReference type="InterPro" id="IPR001715">
    <property type="entry name" value="CH_dom"/>
</dbReference>
<proteinExistence type="predicted"/>
<dbReference type="SUPFAM" id="SSF50729">
    <property type="entry name" value="PH domain-like"/>
    <property type="match status" value="1"/>
</dbReference>
<evidence type="ECO:0000259" key="2">
    <source>
        <dbReference type="PROSITE" id="PS50003"/>
    </source>
</evidence>
<dbReference type="InterPro" id="IPR001849">
    <property type="entry name" value="PH_domain"/>
</dbReference>
<dbReference type="GO" id="GO:0005737">
    <property type="term" value="C:cytoplasm"/>
    <property type="evidence" value="ECO:0007669"/>
    <property type="project" value="UniProtKB-ARBA"/>
</dbReference>
<dbReference type="InterPro" id="IPR008266">
    <property type="entry name" value="Tyr_kinase_AS"/>
</dbReference>
<dbReference type="Gene3D" id="1.10.418.10">
    <property type="entry name" value="Calponin-like domain"/>
    <property type="match status" value="1"/>
</dbReference>
<dbReference type="GO" id="GO:0005524">
    <property type="term" value="F:ATP binding"/>
    <property type="evidence" value="ECO:0007669"/>
    <property type="project" value="InterPro"/>
</dbReference>
<dbReference type="SMART" id="SM00233">
    <property type="entry name" value="PH"/>
    <property type="match status" value="1"/>
</dbReference>
<feature type="region of interest" description="Disordered" evidence="1">
    <location>
        <begin position="878"/>
        <end position="913"/>
    </location>
</feature>
<dbReference type="PROSITE" id="PS50011">
    <property type="entry name" value="PROTEIN_KINASE_DOM"/>
    <property type="match status" value="1"/>
</dbReference>
<feature type="domain" description="Protein kinase" evidence="3">
    <location>
        <begin position="593"/>
        <end position="865"/>
    </location>
</feature>
<dbReference type="InterPro" id="IPR000719">
    <property type="entry name" value="Prot_kinase_dom"/>
</dbReference>
<dbReference type="PANTHER" id="PTHR44329">
    <property type="entry name" value="SERINE/THREONINE-PROTEIN KINASE TNNI3K-RELATED"/>
    <property type="match status" value="1"/>
</dbReference>
<organism evidence="5 6">
    <name type="scientific">Favolaschia claudopus</name>
    <dbReference type="NCBI Taxonomy" id="2862362"/>
    <lineage>
        <taxon>Eukaryota</taxon>
        <taxon>Fungi</taxon>
        <taxon>Dikarya</taxon>
        <taxon>Basidiomycota</taxon>
        <taxon>Agaricomycotina</taxon>
        <taxon>Agaricomycetes</taxon>
        <taxon>Agaricomycetidae</taxon>
        <taxon>Agaricales</taxon>
        <taxon>Marasmiineae</taxon>
        <taxon>Mycenaceae</taxon>
        <taxon>Favolaschia</taxon>
    </lineage>
</organism>
<dbReference type="Pfam" id="PF07714">
    <property type="entry name" value="PK_Tyr_Ser-Thr"/>
    <property type="match status" value="1"/>
</dbReference>
<dbReference type="PROSITE" id="PS00109">
    <property type="entry name" value="PROTEIN_KINASE_TYR"/>
    <property type="match status" value="1"/>
</dbReference>
<evidence type="ECO:0008006" key="7">
    <source>
        <dbReference type="Google" id="ProtNLM"/>
    </source>
</evidence>
<dbReference type="PROSITE" id="PS50021">
    <property type="entry name" value="CH"/>
    <property type="match status" value="1"/>
</dbReference>
<dbReference type="PROSITE" id="PS50003">
    <property type="entry name" value="PH_DOMAIN"/>
    <property type="match status" value="1"/>
</dbReference>
<feature type="domain" description="Calponin-homology (CH)" evidence="4">
    <location>
        <begin position="251"/>
        <end position="361"/>
    </location>
</feature>
<feature type="compositionally biased region" description="Low complexity" evidence="1">
    <location>
        <begin position="138"/>
        <end position="154"/>
    </location>
</feature>
<dbReference type="InterPro" id="IPR003096">
    <property type="entry name" value="SM22_calponin"/>
</dbReference>
<evidence type="ECO:0000259" key="3">
    <source>
        <dbReference type="PROSITE" id="PS50011"/>
    </source>
</evidence>
<dbReference type="AlphaFoldDB" id="A0AAV9ZTZ5"/>
<dbReference type="Proteomes" id="UP001362999">
    <property type="component" value="Unassembled WGS sequence"/>
</dbReference>
<dbReference type="InterPro" id="IPR036872">
    <property type="entry name" value="CH_dom_sf"/>
</dbReference>
<evidence type="ECO:0000313" key="6">
    <source>
        <dbReference type="Proteomes" id="UP001362999"/>
    </source>
</evidence>
<name>A0AAV9ZTZ5_9AGAR</name>
<dbReference type="EMBL" id="JAWWNJ010000112">
    <property type="protein sequence ID" value="KAK6992257.1"/>
    <property type="molecule type" value="Genomic_DNA"/>
</dbReference>
<sequence>MALHSFPDTIKEGPVTVKKAGIFSSWRGWADKWVVLNARSLIIYKNRVRRQTAPESGVRISLNSVSRLERTHSTRKGHCLLLHAAGAQYFLACRSDEELYGWHDRIYAFSPLMIFNVAENTEFDLEDIIREYSNSADSPNLSSPPSTPRTLPRKLPTDIQHSPAPPLFRPQTHSPAPSHQLLLDWDDMQGRRLPPPEPTIDASKAALLRPNQRELIRKAVSLLCDLMEPRLLRKSEPGGEKPFDLVEMRLRSLSRLKRKWGKQELAGPSDAEELQTFAEALRDGYVLCQLLNTLHSSVVVRPDARGQDENPSLNITKFLAACTAHGLPSTDLFYPLDLIEASGYSLSRVAGSIVALVQHSETSVQRTVTPKPLPVTTPVEDLLSAVQRVAKDLEQWIEGFIALTRQKIALDLAEGDVAASSLQVEDPPVSDCEVANSKVYQHLFSFITTLEESQDERLRAVLERLIRFMASLDAVWSLVQCTQLRVRLLKVSTALGVSNDRRLRAALQKDDADLARLFKLVLSTDVLKKTVLRLKSDSAQRCVDLIQDVLDKGSFHGPEEAGFTLKARRLLVKLSEASDTLPTSLFITGGVSNLDKEATFGGSFGDIHRATLNGADVAVKRIRVFQRDSDRHTIRQRFCREALLWQRLQHPYVLPFTGIDAESFPSFLCMVSPWMRHGTILKHLAENGNANVNRRLFEIAQGLAYLHSQDIIHGDLRGSNILVDDEWHARLADFGLAVFSDATAATHTSHHGGSVRWMSPELHYPQSCGLDTFKRTFASDVYSFAFVCIELYTGKPPFSDISHDAAVMLRVMAKERPSRPCDADGQELMSNALWEIVQQCWSHDVAQRPSMVQVVERMQDADEELRKVSPAMTFLTIPRTPPGTKQTFQVHRSSRRRAKGQGPNANVYQSLSF</sequence>
<dbReference type="SUPFAM" id="SSF56112">
    <property type="entry name" value="Protein kinase-like (PK-like)"/>
    <property type="match status" value="1"/>
</dbReference>
<dbReference type="GO" id="GO:0004674">
    <property type="term" value="F:protein serine/threonine kinase activity"/>
    <property type="evidence" value="ECO:0007669"/>
    <property type="project" value="TreeGrafter"/>
</dbReference>
<dbReference type="InterPro" id="IPR011993">
    <property type="entry name" value="PH-like_dom_sf"/>
</dbReference>